<keyword evidence="2" id="KW-1185">Reference proteome</keyword>
<dbReference type="EMBL" id="OZ020108">
    <property type="protein sequence ID" value="CAK9260495.1"/>
    <property type="molecule type" value="Genomic_DNA"/>
</dbReference>
<accession>A0ABP0W139</accession>
<dbReference type="Proteomes" id="UP001497444">
    <property type="component" value="Chromosome 13"/>
</dbReference>
<proteinExistence type="predicted"/>
<evidence type="ECO:0000313" key="1">
    <source>
        <dbReference type="EMBL" id="CAK9260495.1"/>
    </source>
</evidence>
<reference evidence="1" key="1">
    <citation type="submission" date="2024-02" db="EMBL/GenBank/DDBJ databases">
        <authorList>
            <consortium name="ELIXIR-Norway"/>
            <consortium name="Elixir Norway"/>
        </authorList>
    </citation>
    <scope>NUCLEOTIDE SEQUENCE</scope>
</reference>
<protein>
    <submittedName>
        <fullName evidence="1">Uncharacterized protein</fullName>
    </submittedName>
</protein>
<evidence type="ECO:0000313" key="2">
    <source>
        <dbReference type="Proteomes" id="UP001497444"/>
    </source>
</evidence>
<organism evidence="1 2">
    <name type="scientific">Sphagnum jensenii</name>
    <dbReference type="NCBI Taxonomy" id="128206"/>
    <lineage>
        <taxon>Eukaryota</taxon>
        <taxon>Viridiplantae</taxon>
        <taxon>Streptophyta</taxon>
        <taxon>Embryophyta</taxon>
        <taxon>Bryophyta</taxon>
        <taxon>Sphagnophytina</taxon>
        <taxon>Sphagnopsida</taxon>
        <taxon>Sphagnales</taxon>
        <taxon>Sphagnaceae</taxon>
        <taxon>Sphagnum</taxon>
    </lineage>
</organism>
<name>A0ABP0W139_9BRYO</name>
<sequence>MKVQRGWLIHNEPPPPPDFRKGRGLILQCGHIVMGADGHFAAVVMEFQARDAKVVLVFFQSCWHSVYKHLGILSSDGQNLLVYGMQFGNVFIGIQPNLG</sequence>
<gene>
    <name evidence="1" type="ORF">CSSPJE1EN1_LOCUS5973</name>
</gene>